<keyword evidence="2" id="KW-1185">Reference proteome</keyword>
<evidence type="ECO:0000313" key="2">
    <source>
        <dbReference type="Proteomes" id="UP000528322"/>
    </source>
</evidence>
<dbReference type="EMBL" id="JACHID010000007">
    <property type="protein sequence ID" value="MBB5022049.1"/>
    <property type="molecule type" value="Genomic_DNA"/>
</dbReference>
<proteinExistence type="predicted"/>
<gene>
    <name evidence="1" type="ORF">HNR37_001366</name>
</gene>
<dbReference type="Proteomes" id="UP000528322">
    <property type="component" value="Unassembled WGS sequence"/>
</dbReference>
<organism evidence="1 2">
    <name type="scientific">Desulfurispira natronophila</name>
    <dbReference type="NCBI Taxonomy" id="682562"/>
    <lineage>
        <taxon>Bacteria</taxon>
        <taxon>Pseudomonadati</taxon>
        <taxon>Chrysiogenota</taxon>
        <taxon>Chrysiogenia</taxon>
        <taxon>Chrysiogenales</taxon>
        <taxon>Chrysiogenaceae</taxon>
        <taxon>Desulfurispira</taxon>
    </lineage>
</organism>
<name>A0A7W8DH53_9BACT</name>
<protein>
    <submittedName>
        <fullName evidence="1">Uncharacterized protein</fullName>
    </submittedName>
</protein>
<dbReference type="RefSeq" id="WP_183731843.1">
    <property type="nucleotide sequence ID" value="NZ_JACHID010000007.1"/>
</dbReference>
<accession>A0A7W8DH53</accession>
<dbReference type="AlphaFoldDB" id="A0A7W8DH53"/>
<comment type="caution">
    <text evidence="1">The sequence shown here is derived from an EMBL/GenBank/DDBJ whole genome shotgun (WGS) entry which is preliminary data.</text>
</comment>
<sequence length="209" mass="23910">MKISLNGKTAHIDKRGCRHMGHLLEKIQKEFLAQTDVMVRIVANDEDISATDESQWPNIPSPPVTRLAVETAPIKTLSLQSIHDVRESLDKVQSVLEEVVEDVGKKDRTDRAVSHFHDVIKLFDQWVFPIVERLCTLYKLPMDTFTVNGQSAVVSINLFIKGIEEAVTHLERSAFEDFRTHLTEEVTPRITDIDEVFQQIHQYIQTHGK</sequence>
<evidence type="ECO:0000313" key="1">
    <source>
        <dbReference type="EMBL" id="MBB5022049.1"/>
    </source>
</evidence>
<reference evidence="1 2" key="1">
    <citation type="submission" date="2020-08" db="EMBL/GenBank/DDBJ databases">
        <title>Genomic Encyclopedia of Type Strains, Phase IV (KMG-IV): sequencing the most valuable type-strain genomes for metagenomic binning, comparative biology and taxonomic classification.</title>
        <authorList>
            <person name="Goeker M."/>
        </authorList>
    </citation>
    <scope>NUCLEOTIDE SEQUENCE [LARGE SCALE GENOMIC DNA]</scope>
    <source>
        <strain evidence="1 2">DSM 22071</strain>
    </source>
</reference>